<evidence type="ECO:0000256" key="1">
    <source>
        <dbReference type="SAM" id="SignalP"/>
    </source>
</evidence>
<name>A0A9Q0AHQ3_9PEZI</name>
<dbReference type="EMBL" id="JAFIMR010000021">
    <property type="protein sequence ID" value="KAI1865610.1"/>
    <property type="molecule type" value="Genomic_DNA"/>
</dbReference>
<protein>
    <submittedName>
        <fullName evidence="2">Uncharacterized protein</fullName>
    </submittedName>
</protein>
<dbReference type="AlphaFoldDB" id="A0A9Q0AHQ3"/>
<reference evidence="2" key="1">
    <citation type="submission" date="2021-03" db="EMBL/GenBank/DDBJ databases">
        <title>Revisited historic fungal species revealed as producer of novel bioactive compounds through whole genome sequencing and comparative genomics.</title>
        <authorList>
            <person name="Vignolle G.A."/>
            <person name="Hochenegger N."/>
            <person name="Mach R.L."/>
            <person name="Mach-Aigner A.R."/>
            <person name="Javad Rahimi M."/>
            <person name="Salim K.A."/>
            <person name="Chan C.M."/>
            <person name="Lim L.B.L."/>
            <person name="Cai F."/>
            <person name="Druzhinina I.S."/>
            <person name="U'Ren J.M."/>
            <person name="Derntl C."/>
        </authorList>
    </citation>
    <scope>NUCLEOTIDE SEQUENCE</scope>
    <source>
        <strain evidence="2">TUCIM 5799</strain>
    </source>
</reference>
<organism evidence="2 4">
    <name type="scientific">Neoarthrinium moseri</name>
    <dbReference type="NCBI Taxonomy" id="1658444"/>
    <lineage>
        <taxon>Eukaryota</taxon>
        <taxon>Fungi</taxon>
        <taxon>Dikarya</taxon>
        <taxon>Ascomycota</taxon>
        <taxon>Pezizomycotina</taxon>
        <taxon>Sordariomycetes</taxon>
        <taxon>Xylariomycetidae</taxon>
        <taxon>Amphisphaeriales</taxon>
        <taxon>Apiosporaceae</taxon>
        <taxon>Neoarthrinium</taxon>
    </lineage>
</organism>
<evidence type="ECO:0000313" key="3">
    <source>
        <dbReference type="EMBL" id="KAI1865610.1"/>
    </source>
</evidence>
<gene>
    <name evidence="3" type="ORF">JX265_007933</name>
    <name evidence="2" type="ORF">JX265_013444</name>
</gene>
<evidence type="ECO:0000313" key="4">
    <source>
        <dbReference type="Proteomes" id="UP000829685"/>
    </source>
</evidence>
<accession>A0A9Q0AHQ3</accession>
<proteinExistence type="predicted"/>
<evidence type="ECO:0000313" key="2">
    <source>
        <dbReference type="EMBL" id="KAI1850482.1"/>
    </source>
</evidence>
<keyword evidence="1" id="KW-0732">Signal</keyword>
<dbReference type="Proteomes" id="UP000829685">
    <property type="component" value="Unassembled WGS sequence"/>
</dbReference>
<comment type="caution">
    <text evidence="2">The sequence shown here is derived from an EMBL/GenBank/DDBJ whole genome shotgun (WGS) entry which is preliminary data.</text>
</comment>
<feature type="chain" id="PRO_5040654003" evidence="1">
    <location>
        <begin position="24"/>
        <end position="132"/>
    </location>
</feature>
<feature type="signal peptide" evidence="1">
    <location>
        <begin position="1"/>
        <end position="23"/>
    </location>
</feature>
<dbReference type="EMBL" id="JAFIMR010000070">
    <property type="protein sequence ID" value="KAI1850482.1"/>
    <property type="molecule type" value="Genomic_DNA"/>
</dbReference>
<keyword evidence="4" id="KW-1185">Reference proteome</keyword>
<sequence length="132" mass="14900">MHSRLLGIAFMAISAVAWQKTSTSDTAMIDAAIDNPKWWFQLHRYEKCNKQALAIWGNEPMCDNVDSAGYQSWNLSSEMRIQAGFEVILYSEADCKGNELDHIKSTDPTEICYRTSGDSVRVHSYQVVSNSD</sequence>